<dbReference type="EMBL" id="GBXM01060636">
    <property type="protein sequence ID" value="JAH47941.1"/>
    <property type="molecule type" value="Transcribed_RNA"/>
</dbReference>
<evidence type="ECO:0000313" key="1">
    <source>
        <dbReference type="EMBL" id="JAH47941.1"/>
    </source>
</evidence>
<protein>
    <submittedName>
        <fullName evidence="1">Uncharacterized protein</fullName>
    </submittedName>
</protein>
<proteinExistence type="predicted"/>
<accession>A0A0E9T2T5</accession>
<reference evidence="1" key="1">
    <citation type="submission" date="2014-11" db="EMBL/GenBank/DDBJ databases">
        <authorList>
            <person name="Amaro Gonzalez C."/>
        </authorList>
    </citation>
    <scope>NUCLEOTIDE SEQUENCE</scope>
</reference>
<dbReference type="AlphaFoldDB" id="A0A0E9T2T5"/>
<sequence length="35" mass="3949">MHVVAGSQSESYDTQPHFVPLIGKWPNLTVLCQEH</sequence>
<organism evidence="1">
    <name type="scientific">Anguilla anguilla</name>
    <name type="common">European freshwater eel</name>
    <name type="synonym">Muraena anguilla</name>
    <dbReference type="NCBI Taxonomy" id="7936"/>
    <lineage>
        <taxon>Eukaryota</taxon>
        <taxon>Metazoa</taxon>
        <taxon>Chordata</taxon>
        <taxon>Craniata</taxon>
        <taxon>Vertebrata</taxon>
        <taxon>Euteleostomi</taxon>
        <taxon>Actinopterygii</taxon>
        <taxon>Neopterygii</taxon>
        <taxon>Teleostei</taxon>
        <taxon>Anguilliformes</taxon>
        <taxon>Anguillidae</taxon>
        <taxon>Anguilla</taxon>
    </lineage>
</organism>
<reference evidence="1" key="2">
    <citation type="journal article" date="2015" name="Fish Shellfish Immunol.">
        <title>Early steps in the European eel (Anguilla anguilla)-Vibrio vulnificus interaction in the gills: Role of the RtxA13 toxin.</title>
        <authorList>
            <person name="Callol A."/>
            <person name="Pajuelo D."/>
            <person name="Ebbesson L."/>
            <person name="Teles M."/>
            <person name="MacKenzie S."/>
            <person name="Amaro C."/>
        </authorList>
    </citation>
    <scope>NUCLEOTIDE SEQUENCE</scope>
</reference>
<name>A0A0E9T2T5_ANGAN</name>